<dbReference type="AlphaFoldDB" id="A0A6N2R6T5"/>
<keyword evidence="2" id="KW-0812">Transmembrane</keyword>
<protein>
    <submittedName>
        <fullName evidence="3">Uncharacterized protein</fullName>
    </submittedName>
</protein>
<proteinExistence type="predicted"/>
<feature type="transmembrane region" description="Helical" evidence="2">
    <location>
        <begin position="112"/>
        <end position="134"/>
    </location>
</feature>
<accession>A0A6N2R6T5</accession>
<name>A0A6N2R6T5_9ACTO</name>
<keyword evidence="2" id="KW-0472">Membrane</keyword>
<keyword evidence="2" id="KW-1133">Transmembrane helix</keyword>
<evidence type="ECO:0000313" key="3">
    <source>
        <dbReference type="EMBL" id="VYS75715.1"/>
    </source>
</evidence>
<reference evidence="3" key="1">
    <citation type="submission" date="2019-11" db="EMBL/GenBank/DDBJ databases">
        <authorList>
            <person name="Feng L."/>
        </authorList>
    </citation>
    <scope>NUCLEOTIDE SEQUENCE</scope>
    <source>
        <strain evidence="3">AodontolyticusLFYP35</strain>
    </source>
</reference>
<gene>
    <name evidence="3" type="ORF">AOLFYP35_00154</name>
</gene>
<feature type="region of interest" description="Disordered" evidence="1">
    <location>
        <begin position="185"/>
        <end position="219"/>
    </location>
</feature>
<sequence length="338" mass="35895">MAVIVTLAALPHLIARRSAMMQSRENDRFSPSLRLVESASVVPVDECADDSPALLNGTRPVQRRSSPVAHNAPVLTAEAARARSRGVREISALRARRAARLSAEAAAARRRVLLVAVAALATLILAGCAAATSLSWMWPLLPFAVGTATLVFSRACAIRSQRIGEEEVAQLHRLRDQLSRSSASAKASAEVTTVEAETVHSSVSDASEESVQEEGLGADQVSNAPEELAEDLQAEAQAAAEQTVASAIEEEIPAPVERRTWTPAAIPAPTYAMRARLSGRIVHPDTDIRGIPRVDARIPARPIAAGPVPKDARSTEEVVAYEAVVLDVEAALDSRIAQ</sequence>
<organism evidence="3">
    <name type="scientific">Schaalia odontolytica</name>
    <dbReference type="NCBI Taxonomy" id="1660"/>
    <lineage>
        <taxon>Bacteria</taxon>
        <taxon>Bacillati</taxon>
        <taxon>Actinomycetota</taxon>
        <taxon>Actinomycetes</taxon>
        <taxon>Actinomycetales</taxon>
        <taxon>Actinomycetaceae</taxon>
        <taxon>Schaalia</taxon>
    </lineage>
</organism>
<evidence type="ECO:0000256" key="2">
    <source>
        <dbReference type="SAM" id="Phobius"/>
    </source>
</evidence>
<dbReference type="EMBL" id="CACRSM010000002">
    <property type="protein sequence ID" value="VYS75715.1"/>
    <property type="molecule type" value="Genomic_DNA"/>
</dbReference>
<evidence type="ECO:0000256" key="1">
    <source>
        <dbReference type="SAM" id="MobiDB-lite"/>
    </source>
</evidence>